<evidence type="ECO:0000256" key="2">
    <source>
        <dbReference type="ARBA" id="ARBA00022679"/>
    </source>
</evidence>
<keyword evidence="5" id="KW-1185">Reference proteome</keyword>
<proteinExistence type="inferred from homology"/>
<evidence type="ECO:0000259" key="3">
    <source>
        <dbReference type="Pfam" id="PF00685"/>
    </source>
</evidence>
<comment type="caution">
    <text evidence="4">The sequence shown here is derived from an EMBL/GenBank/DDBJ whole genome shotgun (WGS) entry which is preliminary data.</text>
</comment>
<dbReference type="Proteomes" id="UP001596203">
    <property type="component" value="Unassembled WGS sequence"/>
</dbReference>
<dbReference type="Pfam" id="PF00685">
    <property type="entry name" value="Sulfotransfer_1"/>
    <property type="match status" value="1"/>
</dbReference>
<dbReference type="SUPFAM" id="SSF52540">
    <property type="entry name" value="P-loop containing nucleoside triphosphate hydrolases"/>
    <property type="match status" value="1"/>
</dbReference>
<sequence length="307" mass="34503">MVSAAPAVYRCGLTDSSRWREFQLRPDDIVISVPSKCGTTWMQMICALLIFQTPDLPAALTTVSPWLDMFLRPIADVTRTLDAQQHRRFIKTHTPLDGLPQLPGVTYVVVGRDPRDVAVSMAYHRPNLDDKVIYRLMASGDQAPTGPPTKPVRPASRRERVLRWIDDPRPATENLDSLRTVVHHLGQAWERRNEPAVILLHHADLSRDLAGQMRRLADRLGIRVPRNQWPALVEAATFTSMRAKAHHLAPNERLGLFISNSAFFRSGKPGQWSEVFNDADLAAYDSLIRSLANPDFVDWVENGTHGG</sequence>
<evidence type="ECO:0000256" key="1">
    <source>
        <dbReference type="ARBA" id="ARBA00005771"/>
    </source>
</evidence>
<name>A0ABW1KDJ7_9ACTN</name>
<dbReference type="RefSeq" id="WP_377426311.1">
    <property type="nucleotide sequence ID" value="NZ_JBHSPR010000021.1"/>
</dbReference>
<gene>
    <name evidence="4" type="ORF">ACFP2T_27125</name>
</gene>
<dbReference type="PANTHER" id="PTHR11783">
    <property type="entry name" value="SULFOTRANSFERASE SULT"/>
    <property type="match status" value="1"/>
</dbReference>
<dbReference type="Gene3D" id="3.40.50.300">
    <property type="entry name" value="P-loop containing nucleotide triphosphate hydrolases"/>
    <property type="match status" value="1"/>
</dbReference>
<dbReference type="InterPro" id="IPR000863">
    <property type="entry name" value="Sulfotransferase_dom"/>
</dbReference>
<dbReference type="InterPro" id="IPR027417">
    <property type="entry name" value="P-loop_NTPase"/>
</dbReference>
<protein>
    <submittedName>
        <fullName evidence="4">Sulfotransferase domain-containing protein</fullName>
    </submittedName>
</protein>
<feature type="domain" description="Sulfotransferase" evidence="3">
    <location>
        <begin position="26"/>
        <end position="289"/>
    </location>
</feature>
<evidence type="ECO:0000313" key="5">
    <source>
        <dbReference type="Proteomes" id="UP001596203"/>
    </source>
</evidence>
<reference evidence="5" key="1">
    <citation type="journal article" date="2019" name="Int. J. Syst. Evol. Microbiol.">
        <title>The Global Catalogue of Microorganisms (GCM) 10K type strain sequencing project: providing services to taxonomists for standard genome sequencing and annotation.</title>
        <authorList>
            <consortium name="The Broad Institute Genomics Platform"/>
            <consortium name="The Broad Institute Genome Sequencing Center for Infectious Disease"/>
            <person name="Wu L."/>
            <person name="Ma J."/>
        </authorList>
    </citation>
    <scope>NUCLEOTIDE SEQUENCE [LARGE SCALE GENOMIC DNA]</scope>
    <source>
        <strain evidence="5">ZS-35-S2</strain>
    </source>
</reference>
<organism evidence="4 5">
    <name type="scientific">Plantactinospora solaniradicis</name>
    <dbReference type="NCBI Taxonomy" id="1723736"/>
    <lineage>
        <taxon>Bacteria</taxon>
        <taxon>Bacillati</taxon>
        <taxon>Actinomycetota</taxon>
        <taxon>Actinomycetes</taxon>
        <taxon>Micromonosporales</taxon>
        <taxon>Micromonosporaceae</taxon>
        <taxon>Plantactinospora</taxon>
    </lineage>
</organism>
<keyword evidence="2" id="KW-0808">Transferase</keyword>
<accession>A0ABW1KDJ7</accession>
<comment type="similarity">
    <text evidence="1">Belongs to the sulfotransferase 1 family.</text>
</comment>
<dbReference type="EMBL" id="JBHSPR010000021">
    <property type="protein sequence ID" value="MFC6019862.1"/>
    <property type="molecule type" value="Genomic_DNA"/>
</dbReference>
<evidence type="ECO:0000313" key="4">
    <source>
        <dbReference type="EMBL" id="MFC6019862.1"/>
    </source>
</evidence>